<dbReference type="CDD" id="cd01100">
    <property type="entry name" value="APPLE_Factor_XI_like"/>
    <property type="match status" value="1"/>
</dbReference>
<feature type="disulfide bond" evidence="8">
    <location>
        <begin position="1687"/>
        <end position="1748"/>
    </location>
</feature>
<keyword evidence="5 8" id="KW-1015">Disulfide bond</keyword>
<feature type="domain" description="EGF-like" evidence="12">
    <location>
        <begin position="1610"/>
        <end position="1646"/>
    </location>
</feature>
<proteinExistence type="inferred from homology"/>
<dbReference type="SUPFAM" id="SSF56436">
    <property type="entry name" value="C-type lectin-like"/>
    <property type="match status" value="1"/>
</dbReference>
<dbReference type="Pfam" id="PF00059">
    <property type="entry name" value="Lectin_C"/>
    <property type="match status" value="1"/>
</dbReference>
<dbReference type="PANTHER" id="PTHR46549">
    <property type="entry name" value="MACPF DOMAIN-CONTAINING PROTEIN"/>
    <property type="match status" value="1"/>
</dbReference>
<dbReference type="PROSITE" id="PS50948">
    <property type="entry name" value="PAN"/>
    <property type="match status" value="1"/>
</dbReference>
<evidence type="ECO:0000313" key="19">
    <source>
        <dbReference type="RefSeq" id="XP_019639432.1"/>
    </source>
</evidence>
<dbReference type="GO" id="GO:0006508">
    <property type="term" value="P:proteolysis"/>
    <property type="evidence" value="ECO:0007669"/>
    <property type="project" value="InterPro"/>
</dbReference>
<dbReference type="SMART" id="SM00181">
    <property type="entry name" value="EGF"/>
    <property type="match status" value="2"/>
</dbReference>
<dbReference type="SMART" id="SM00202">
    <property type="entry name" value="SR"/>
    <property type="match status" value="1"/>
</dbReference>
<dbReference type="InterPro" id="IPR036772">
    <property type="entry name" value="SRCR-like_dom_sf"/>
</dbReference>
<evidence type="ECO:0000259" key="15">
    <source>
        <dbReference type="PROSITE" id="PS50923"/>
    </source>
</evidence>
<name>A0A6P5A7X7_BRABE</name>
<dbReference type="PANTHER" id="PTHR46549:SF1">
    <property type="entry name" value="MACPF DOMAIN-CONTAINING PROTEIN"/>
    <property type="match status" value="1"/>
</dbReference>
<evidence type="ECO:0000256" key="11">
    <source>
        <dbReference type="SAM" id="SignalP"/>
    </source>
</evidence>
<feature type="region of interest" description="Disordered" evidence="10">
    <location>
        <begin position="445"/>
        <end position="486"/>
    </location>
</feature>
<dbReference type="InterPro" id="IPR001881">
    <property type="entry name" value="EGF-like_Ca-bd_dom"/>
</dbReference>
<dbReference type="InterPro" id="IPR016187">
    <property type="entry name" value="CTDL_fold"/>
</dbReference>
<comment type="caution">
    <text evidence="7">Lacks conserved residue(s) required for the propagation of feature annotation.</text>
</comment>
<dbReference type="InterPro" id="IPR000742">
    <property type="entry name" value="EGF"/>
</dbReference>
<feature type="signal peptide" evidence="11">
    <location>
        <begin position="1"/>
        <end position="18"/>
    </location>
</feature>
<dbReference type="PROSITE" id="PS00420">
    <property type="entry name" value="SRCR_1"/>
    <property type="match status" value="1"/>
</dbReference>
<evidence type="ECO:0000256" key="3">
    <source>
        <dbReference type="ARBA" id="ARBA00022729"/>
    </source>
</evidence>
<evidence type="ECO:0000256" key="8">
    <source>
        <dbReference type="PROSITE-ProRule" id="PRU00196"/>
    </source>
</evidence>
<dbReference type="PROSITE" id="PS00022">
    <property type="entry name" value="EGF_1"/>
    <property type="match status" value="2"/>
</dbReference>
<feature type="compositionally biased region" description="Basic and acidic residues" evidence="10">
    <location>
        <begin position="450"/>
        <end position="459"/>
    </location>
</feature>
<feature type="compositionally biased region" description="Polar residues" evidence="10">
    <location>
        <begin position="318"/>
        <end position="327"/>
    </location>
</feature>
<feature type="disulfide bond" evidence="8">
    <location>
        <begin position="1718"/>
        <end position="1728"/>
    </location>
</feature>
<dbReference type="PROSITE" id="PS50041">
    <property type="entry name" value="C_TYPE_LECTIN_2"/>
    <property type="match status" value="1"/>
</dbReference>
<reference evidence="19" key="1">
    <citation type="submission" date="2025-08" db="UniProtKB">
        <authorList>
            <consortium name="RefSeq"/>
        </authorList>
    </citation>
    <scope>IDENTIFICATION</scope>
    <source>
        <tissue evidence="19">Gonad</tissue>
    </source>
</reference>
<accession>A0A6P5A7X7</accession>
<dbReference type="OrthoDB" id="7357196at2759"/>
<dbReference type="SMART" id="SM00034">
    <property type="entry name" value="CLECT"/>
    <property type="match status" value="1"/>
</dbReference>
<dbReference type="SMART" id="SM00179">
    <property type="entry name" value="EGF_CA"/>
    <property type="match status" value="2"/>
</dbReference>
<dbReference type="InterPro" id="IPR011641">
    <property type="entry name" value="Tyr-kin_ephrin_A/B_rcpt-like"/>
</dbReference>
<dbReference type="InterPro" id="IPR001190">
    <property type="entry name" value="SRCR"/>
</dbReference>
<evidence type="ECO:0000259" key="16">
    <source>
        <dbReference type="PROSITE" id="PS50948"/>
    </source>
</evidence>
<dbReference type="PROSITE" id="PS50026">
    <property type="entry name" value="EGF_3"/>
    <property type="match status" value="2"/>
</dbReference>
<dbReference type="Pfam" id="PF01823">
    <property type="entry name" value="MACPF"/>
    <property type="match status" value="1"/>
</dbReference>
<evidence type="ECO:0000256" key="5">
    <source>
        <dbReference type="ARBA" id="ARBA00023157"/>
    </source>
</evidence>
<keyword evidence="9" id="KW-0768">Sushi</keyword>
<evidence type="ECO:0000256" key="6">
    <source>
        <dbReference type="ARBA" id="ARBA00023180"/>
    </source>
</evidence>
<dbReference type="Gene3D" id="2.10.50.10">
    <property type="entry name" value="Tumor Necrosis Factor Receptor, subunit A, domain 2"/>
    <property type="match status" value="1"/>
</dbReference>
<dbReference type="SMR" id="A0A6P5A7X7"/>
<dbReference type="SUPFAM" id="SSF57535">
    <property type="entry name" value="Complement control module/SCR domain"/>
    <property type="match status" value="1"/>
</dbReference>
<sequence length="1856" mass="199545">MWRLVLCVLGATVCSTAAAKASGGNQGDAVSRGKRAVPAFVADAAKDVAAKVVDRLGDRVAEGVVENHQEKVVGSLEDYFSGQFDKADEEFDNVLGRSGDLLAGVSGVEEARLRVVHGRGTNTGDTFAPASQELTLAFDHEDDEEDEQDSSELSAAMSYTSGLGPIMMSGCFGTGYVEGDPCFEAFVPIEACANIIDGATFLGVGFDGRGVYSSDSRRKSLIMRSCNGLQGYKEFHVPDQMTVQGIYDTDVETYTFSSMEEYRSYLEDKSAVTSAKAMFQQEMNKAQGHGAGGGAFGLGWSAGGGSSSQRGSDRLSSNFAGRSQETSGLSQSSTQTFMAMLELNVYRYEIFLDFVKPEDLNLAFLRDFLSLPNSYFNVGADREYQFFIRRWGTHAITSAKFGGQLKIIKTKAVTEDVSQQSFSQAAQTDFKKLLATYTAQQTQTKSSSWFHEHETKNEQARSSGEQTQDTTSEASVEEQASRSRMEYSNEVLKAQGGSQRISAAITEFYTTSFGTLLKAWLESINEFPKAFEFTMQPLPELLDMNLDSLFPSGITDYGCFGGTTLQTDEHGRKFYTQEVPIANSTSTTTEVRYCDFAAQADLEAALSNRRLSLQRANAVYLEEGSFLFSDFSVPAGEPGCETAELALLEEENAGAPTWQYMTSGQEFTVIFDMPGNIPNFLTAKASLDVKFVFNRWLTVRKGFAPHLYDGHDNGYSGDVTRNKISVGGLVMSYEEDSGLLSLSHDDFVASSAVIPDLPEWANGMTVARAEYKSLLARLSQRSTNTRGDMPCNLKWSNSHRIDPSRGGRCIHFTAASEGDMYVVFAGIPRQHETWIYLEISPKGVAIYKAMRLAVTQFEQGSTGLGSATLYQSYFVCVTEDAEAGTTVVQYGKTPDNEERAHVWLDYKFREVLGLEYYAFGSGTHAVKLMGVTQLDSTPEESLVCREGTRKDGARCIQVCHAECEGCRTTGSDDPRDCIGCLNKKVPFPYLDGVVGDFECVADCPDTMYAPAGSSSCECIKRMDAITAQGVVTCVAECPLTHYDDNNVCRRCSSFCDDVSDSGDRVCTGPEVDQCHTCLYRDVDGACTSGCNPGQQAVAGAAEGTWLSRGSFTVLNSPGTPNVLNGVTLDAAKTLDGNFATYWNPGGLSQNFNNWYIELNLRTTYTLTRIGIRNYGDTTHDVRAFKIQAPVSGIYSDVRAFSGVQAATTELQEFGGFRETAQFWKFVITETHSGWQPWLRELEFMGETCGVSQFRHVPDTDCPGGDISSLLGTTLDICASECCANPSCQSFQFNDNNNCYLKTRLCTDAEKISASAGNMYDKLSTAGCSVEGYVPHNGACYKSVTEAVTYADARQTCAADGGTLAMPKDSATNTFLSSLAPLVGGRWLGLTKDSGGAWVWADGQTLTSSGYDNWLSTEPSPDNGQGGCMGYWGTGAGWDEKDCSYLRAFICQLNEDAGASAVFGATASTFTCEACPPGYRCVNGDEVSEICPAGSFSRADGTACDPCPAGEFTSADGARECQACPAGQFNTEGGSTSCQACPENTYSHPEGQTSCEPCAAGSVSAAGSGTCSNINECSSNPCRNGGICNDETNRYSCTCRAGYTGYNCQTNINECASNPCRNGGNCVDGVNRFTCECQGNYMGTLCDKAIRLVGGSLSNEGRVEVLHNGQWGTVCDDSWDINDAHVVCRSLGYPDAHQHTTQASFGPGSGSIWLDDVGCRGTEGSLADCPHNGWGNHNCGHSEDAGVVCSSPCPNPPVLTASSISGCGAPYTENESCSYSCNAGYFYDGGSKTRTCSGGGSWSGTDIVCTRQTCYWEGTAPFCNPGGCDSGIQVASGSCGDGACCWTGHKIKCCNGV</sequence>
<dbReference type="CDD" id="cd00064">
    <property type="entry name" value="FU"/>
    <property type="match status" value="1"/>
</dbReference>
<dbReference type="SUPFAM" id="SSF57184">
    <property type="entry name" value="Growth factor receptor domain"/>
    <property type="match status" value="3"/>
</dbReference>
<dbReference type="Gene3D" id="2.10.220.10">
    <property type="entry name" value="Hormone Receptor, Insulin-like Growth Factor Receptor 1, Chain A, domain 2"/>
    <property type="match status" value="1"/>
</dbReference>
<dbReference type="InterPro" id="IPR000177">
    <property type="entry name" value="Apple"/>
</dbReference>
<dbReference type="PROSITE" id="PS50287">
    <property type="entry name" value="SRCR_2"/>
    <property type="match status" value="1"/>
</dbReference>
<organism evidence="18 19">
    <name type="scientific">Branchiostoma belcheri</name>
    <name type="common">Amphioxus</name>
    <dbReference type="NCBI Taxonomy" id="7741"/>
    <lineage>
        <taxon>Eukaryota</taxon>
        <taxon>Metazoa</taxon>
        <taxon>Chordata</taxon>
        <taxon>Cephalochordata</taxon>
        <taxon>Leptocardii</taxon>
        <taxon>Amphioxiformes</taxon>
        <taxon>Branchiostomatidae</taxon>
        <taxon>Branchiostoma</taxon>
    </lineage>
</organism>
<evidence type="ECO:0000259" key="14">
    <source>
        <dbReference type="PROSITE" id="PS50287"/>
    </source>
</evidence>
<evidence type="ECO:0000259" key="13">
    <source>
        <dbReference type="PROSITE" id="PS50041"/>
    </source>
</evidence>
<evidence type="ECO:0000256" key="10">
    <source>
        <dbReference type="SAM" id="MobiDB-lite"/>
    </source>
</evidence>
<dbReference type="PROSITE" id="PS50923">
    <property type="entry name" value="SUSHI"/>
    <property type="match status" value="1"/>
</dbReference>
<comment type="similarity">
    <text evidence="1">Belongs to the CRELD family.</text>
</comment>
<feature type="domain" description="SRCR" evidence="14">
    <location>
        <begin position="1649"/>
        <end position="1749"/>
    </location>
</feature>
<dbReference type="InterPro" id="IPR009030">
    <property type="entry name" value="Growth_fac_rcpt_cys_sf"/>
</dbReference>
<feature type="domain" description="MACPF" evidence="17">
    <location>
        <begin position="185"/>
        <end position="572"/>
    </location>
</feature>
<dbReference type="SUPFAM" id="SSF57196">
    <property type="entry name" value="EGF/Laminin"/>
    <property type="match status" value="2"/>
</dbReference>
<keyword evidence="6" id="KW-0325">Glycoprotein</keyword>
<dbReference type="Gene3D" id="3.10.250.10">
    <property type="entry name" value="SRCR-like domain"/>
    <property type="match status" value="1"/>
</dbReference>
<dbReference type="GO" id="GO:0005576">
    <property type="term" value="C:extracellular region"/>
    <property type="evidence" value="ECO:0007669"/>
    <property type="project" value="InterPro"/>
</dbReference>
<dbReference type="Gene3D" id="2.10.25.10">
    <property type="entry name" value="Laminin"/>
    <property type="match status" value="2"/>
</dbReference>
<feature type="compositionally biased region" description="Low complexity" evidence="10">
    <location>
        <begin position="307"/>
        <end position="317"/>
    </location>
</feature>
<protein>
    <submittedName>
        <fullName evidence="19">Uncharacterized protein LOC109481341 isoform X2</fullName>
    </submittedName>
</protein>
<evidence type="ECO:0000256" key="4">
    <source>
        <dbReference type="ARBA" id="ARBA00022737"/>
    </source>
</evidence>
<feature type="region of interest" description="Disordered" evidence="10">
    <location>
        <begin position="303"/>
        <end position="327"/>
    </location>
</feature>
<dbReference type="InterPro" id="IPR008979">
    <property type="entry name" value="Galactose-bd-like_sf"/>
</dbReference>
<dbReference type="SMART" id="SM00261">
    <property type="entry name" value="FU"/>
    <property type="match status" value="3"/>
</dbReference>
<dbReference type="InterPro" id="IPR000152">
    <property type="entry name" value="EGF-type_Asp/Asn_hydroxyl_site"/>
</dbReference>
<dbReference type="GO" id="GO:0005509">
    <property type="term" value="F:calcium ion binding"/>
    <property type="evidence" value="ECO:0007669"/>
    <property type="project" value="InterPro"/>
</dbReference>
<dbReference type="InterPro" id="IPR006212">
    <property type="entry name" value="Furin_repeat"/>
</dbReference>
<dbReference type="PRINTS" id="PR00258">
    <property type="entry name" value="SPERACTRCPTR"/>
</dbReference>
<dbReference type="SUPFAM" id="SSF56487">
    <property type="entry name" value="SRCR-like"/>
    <property type="match status" value="1"/>
</dbReference>
<keyword evidence="2 7" id="KW-0245">EGF-like domain</keyword>
<dbReference type="CDD" id="cd00054">
    <property type="entry name" value="EGF_CA"/>
    <property type="match status" value="2"/>
</dbReference>
<feature type="domain" description="Apple" evidence="16">
    <location>
        <begin position="1248"/>
        <end position="1324"/>
    </location>
</feature>
<feature type="domain" description="C-type lectin" evidence="13">
    <location>
        <begin position="1335"/>
        <end position="1451"/>
    </location>
</feature>
<dbReference type="SMART" id="SM01411">
    <property type="entry name" value="Ephrin_rec_like"/>
    <property type="match status" value="2"/>
</dbReference>
<feature type="domain" description="EGF-like" evidence="12">
    <location>
        <begin position="1572"/>
        <end position="1608"/>
    </location>
</feature>
<keyword evidence="3 11" id="KW-0732">Signal</keyword>
<dbReference type="RefSeq" id="XP_019639432.1">
    <property type="nucleotide sequence ID" value="XM_019783873.1"/>
</dbReference>
<dbReference type="InterPro" id="IPR001304">
    <property type="entry name" value="C-type_lectin-like"/>
</dbReference>
<evidence type="ECO:0000256" key="9">
    <source>
        <dbReference type="PROSITE-ProRule" id="PRU00302"/>
    </source>
</evidence>
<feature type="disulfide bond" evidence="7">
    <location>
        <begin position="1598"/>
        <end position="1607"/>
    </location>
</feature>
<dbReference type="InterPro" id="IPR035976">
    <property type="entry name" value="Sushi/SCR/CCP_sf"/>
</dbReference>
<evidence type="ECO:0000256" key="1">
    <source>
        <dbReference type="ARBA" id="ARBA00005897"/>
    </source>
</evidence>
<evidence type="ECO:0000256" key="7">
    <source>
        <dbReference type="PROSITE-ProRule" id="PRU00076"/>
    </source>
</evidence>
<dbReference type="PROSITE" id="PS01186">
    <property type="entry name" value="EGF_2"/>
    <property type="match status" value="1"/>
</dbReference>
<dbReference type="GO" id="GO:0016020">
    <property type="term" value="C:membrane"/>
    <property type="evidence" value="ECO:0007669"/>
    <property type="project" value="InterPro"/>
</dbReference>
<dbReference type="InterPro" id="IPR016186">
    <property type="entry name" value="C-type_lectin-like/link_sf"/>
</dbReference>
<dbReference type="InterPro" id="IPR020864">
    <property type="entry name" value="MACPF"/>
</dbReference>
<evidence type="ECO:0000313" key="18">
    <source>
        <dbReference type="Proteomes" id="UP000515135"/>
    </source>
</evidence>
<dbReference type="Gene3D" id="2.10.70.10">
    <property type="entry name" value="Complement Module, domain 1"/>
    <property type="match status" value="1"/>
</dbReference>
<dbReference type="FunFam" id="2.10.25.10:FF:000143">
    <property type="entry name" value="Protein crumbs 1"/>
    <property type="match status" value="1"/>
</dbReference>
<dbReference type="FunFam" id="2.10.25.10:FF:000122">
    <property type="entry name" value="Protein crumbs homolog 2"/>
    <property type="match status" value="1"/>
</dbReference>
<dbReference type="PROSITE" id="PS00010">
    <property type="entry name" value="ASX_HYDROXYL"/>
    <property type="match status" value="2"/>
</dbReference>
<dbReference type="Pfam" id="PF00530">
    <property type="entry name" value="SRCR"/>
    <property type="match status" value="1"/>
</dbReference>
<feature type="disulfide bond" evidence="9">
    <location>
        <begin position="1752"/>
        <end position="1795"/>
    </location>
</feature>
<dbReference type="Gene3D" id="3.10.100.10">
    <property type="entry name" value="Mannose-Binding Protein A, subunit A"/>
    <property type="match status" value="1"/>
</dbReference>
<dbReference type="PROSITE" id="PS51412">
    <property type="entry name" value="MACPF_2"/>
    <property type="match status" value="1"/>
</dbReference>
<feature type="disulfide bond" evidence="8">
    <location>
        <begin position="1674"/>
        <end position="1738"/>
    </location>
</feature>
<feature type="chain" id="PRO_5027849582" evidence="11">
    <location>
        <begin position="19"/>
        <end position="1856"/>
    </location>
</feature>
<evidence type="ECO:0000259" key="17">
    <source>
        <dbReference type="PROSITE" id="PS51412"/>
    </source>
</evidence>
<dbReference type="FunFam" id="3.10.250.10:FF:000011">
    <property type="entry name" value="Scavenger receptor class A member 5"/>
    <property type="match status" value="1"/>
</dbReference>
<dbReference type="SUPFAM" id="SSF49785">
    <property type="entry name" value="Galactose-binding domain-like"/>
    <property type="match status" value="1"/>
</dbReference>
<evidence type="ECO:0000259" key="12">
    <source>
        <dbReference type="PROSITE" id="PS50026"/>
    </source>
</evidence>
<dbReference type="InterPro" id="IPR018097">
    <property type="entry name" value="EGF_Ca-bd_CS"/>
</dbReference>
<dbReference type="GeneID" id="109481341"/>
<dbReference type="SMART" id="SM00032">
    <property type="entry name" value="CCP"/>
    <property type="match status" value="1"/>
</dbReference>
<evidence type="ECO:0000256" key="2">
    <source>
        <dbReference type="ARBA" id="ARBA00022536"/>
    </source>
</evidence>
<dbReference type="InterPro" id="IPR000436">
    <property type="entry name" value="Sushi_SCR_CCP_dom"/>
</dbReference>
<dbReference type="Gene3D" id="2.60.120.260">
    <property type="entry name" value="Galactose-binding domain-like"/>
    <property type="match status" value="1"/>
</dbReference>
<dbReference type="CDD" id="cd00033">
    <property type="entry name" value="CCP"/>
    <property type="match status" value="1"/>
</dbReference>
<dbReference type="PROSITE" id="PS01187">
    <property type="entry name" value="EGF_CA"/>
    <property type="match status" value="2"/>
</dbReference>
<dbReference type="Pfam" id="PF00008">
    <property type="entry name" value="EGF"/>
    <property type="match status" value="1"/>
</dbReference>
<dbReference type="InterPro" id="IPR003609">
    <property type="entry name" value="Pan_app"/>
</dbReference>
<dbReference type="CDD" id="cd00037">
    <property type="entry name" value="CLECT"/>
    <property type="match status" value="1"/>
</dbReference>
<feature type="compositionally biased region" description="Polar residues" evidence="10">
    <location>
        <begin position="460"/>
        <end position="474"/>
    </location>
</feature>
<keyword evidence="4" id="KW-0677">Repeat</keyword>
<gene>
    <name evidence="19" type="primary">LOC109481341</name>
</gene>
<feature type="domain" description="Sushi" evidence="15">
    <location>
        <begin position="1750"/>
        <end position="1810"/>
    </location>
</feature>
<dbReference type="Pfam" id="PF07699">
    <property type="entry name" value="Ephrin_rec_like"/>
    <property type="match status" value="1"/>
</dbReference>
<keyword evidence="18" id="KW-1185">Reference proteome</keyword>
<feature type="disulfide bond" evidence="7">
    <location>
        <begin position="1636"/>
        <end position="1645"/>
    </location>
</feature>
<dbReference type="Proteomes" id="UP000515135">
    <property type="component" value="Unplaced"/>
</dbReference>